<protein>
    <submittedName>
        <fullName evidence="2">Sugar phosphate isomerase/epimerase</fullName>
    </submittedName>
</protein>
<sequence length="280" mass="32279">MKIAFNQATTLKSSTLYDDLRFCEANGYDFIEIRIDKLKEYLIDHTVEELKQFFRHSHIKPLSFNAIEFFTFQPDTTFNLMKEDVRIVESVGKEIGCDLVVVVPTFDIGDVTWSKIKEETKTRLHEFLTLTEASNFRFALEFVGYPHCSINTLDGAYEIVKEVSNNRVGLVVDCFHLYAMNSNLALLNEISKEQIFLFHIDDAEDIPAGVIRDHQRVWPGDGVIDLERIIKLVQATGFDGPASIELFRPEYWELEPEECIKQGKAKTEFVLKTLQIKVKN</sequence>
<accession>A0A9X2CP03</accession>
<reference evidence="2" key="1">
    <citation type="submission" date="2022-02" db="EMBL/GenBank/DDBJ databases">
        <title>Halalkalibacter sp. nov. isolated from Lonar Lake, India.</title>
        <authorList>
            <person name="Joshi A."/>
            <person name="Thite S."/>
            <person name="Lodha T."/>
        </authorList>
    </citation>
    <scope>NUCLEOTIDE SEQUENCE</scope>
    <source>
        <strain evidence="2">MEB205</strain>
    </source>
</reference>
<dbReference type="SUPFAM" id="SSF51658">
    <property type="entry name" value="Xylose isomerase-like"/>
    <property type="match status" value="1"/>
</dbReference>
<dbReference type="Gene3D" id="3.20.20.150">
    <property type="entry name" value="Divalent-metal-dependent TIM barrel enzymes"/>
    <property type="match status" value="1"/>
</dbReference>
<gene>
    <name evidence="2" type="ORF">MF646_00565</name>
</gene>
<dbReference type="Proteomes" id="UP001139150">
    <property type="component" value="Unassembled WGS sequence"/>
</dbReference>
<dbReference type="GO" id="GO:0016853">
    <property type="term" value="F:isomerase activity"/>
    <property type="evidence" value="ECO:0007669"/>
    <property type="project" value="UniProtKB-KW"/>
</dbReference>
<keyword evidence="3" id="KW-1185">Reference proteome</keyword>
<dbReference type="PANTHER" id="PTHR12110:SF21">
    <property type="entry name" value="XYLOSE ISOMERASE-LIKE TIM BARREL DOMAIN-CONTAINING PROTEIN"/>
    <property type="match status" value="1"/>
</dbReference>
<dbReference type="PANTHER" id="PTHR12110">
    <property type="entry name" value="HYDROXYPYRUVATE ISOMERASE"/>
    <property type="match status" value="1"/>
</dbReference>
<proteinExistence type="predicted"/>
<organism evidence="2 3">
    <name type="scientific">Halalkalibacter alkaliphilus</name>
    <dbReference type="NCBI Taxonomy" id="2917993"/>
    <lineage>
        <taxon>Bacteria</taxon>
        <taxon>Bacillati</taxon>
        <taxon>Bacillota</taxon>
        <taxon>Bacilli</taxon>
        <taxon>Bacillales</taxon>
        <taxon>Bacillaceae</taxon>
        <taxon>Halalkalibacter</taxon>
    </lineage>
</organism>
<dbReference type="InterPro" id="IPR036237">
    <property type="entry name" value="Xyl_isomerase-like_sf"/>
</dbReference>
<dbReference type="InterPro" id="IPR050312">
    <property type="entry name" value="IolE/XylAMocC-like"/>
</dbReference>
<name>A0A9X2CP03_9BACI</name>
<dbReference type="EMBL" id="JAKRYL010000001">
    <property type="protein sequence ID" value="MCL7745602.1"/>
    <property type="molecule type" value="Genomic_DNA"/>
</dbReference>
<evidence type="ECO:0000313" key="3">
    <source>
        <dbReference type="Proteomes" id="UP001139150"/>
    </source>
</evidence>
<dbReference type="InterPro" id="IPR013022">
    <property type="entry name" value="Xyl_isomerase-like_TIM-brl"/>
</dbReference>
<dbReference type="AlphaFoldDB" id="A0A9X2CP03"/>
<feature type="domain" description="Xylose isomerase-like TIM barrel" evidence="1">
    <location>
        <begin position="21"/>
        <end position="261"/>
    </location>
</feature>
<evidence type="ECO:0000259" key="1">
    <source>
        <dbReference type="Pfam" id="PF01261"/>
    </source>
</evidence>
<keyword evidence="2" id="KW-0413">Isomerase</keyword>
<evidence type="ECO:0000313" key="2">
    <source>
        <dbReference type="EMBL" id="MCL7745602.1"/>
    </source>
</evidence>
<dbReference type="Pfam" id="PF01261">
    <property type="entry name" value="AP_endonuc_2"/>
    <property type="match status" value="1"/>
</dbReference>
<dbReference type="RefSeq" id="WP_250094540.1">
    <property type="nucleotide sequence ID" value="NZ_JAKRYL010000001.1"/>
</dbReference>
<comment type="caution">
    <text evidence="2">The sequence shown here is derived from an EMBL/GenBank/DDBJ whole genome shotgun (WGS) entry which is preliminary data.</text>
</comment>